<dbReference type="Gene3D" id="3.90.400.10">
    <property type="entry name" value="Oligo-1,6-glucosidase, Domain 2"/>
    <property type="match status" value="1"/>
</dbReference>
<sequence>MGAVELLVYADRLGGSVPALGALLDGPLRDFGGVHVLPFYVPFDGADAGFDPIDHTSVDPRLGTWNDLRALSAGGRGLTADLVVNHVSSSSHEFTDWLANGDASEHAGMFLRFDTVFPDGATEEQITGFYRPRPGLPFTPFQGADGSRYLVWTTFLPTQVDLNVRHPAARAYLRRVLRALAAGGVTTVRLDAVGYAVKSAENDSFMSPQTLDFARVITNLAHAEGLEVLVEVHAHHTQQIAIAQIADLVYDFALAPLLLHSLGTGTVDRLKTWFAVRPTNTITVLDTHDGIGIIDAGPAATARPEAPEPALERALAQMNRLMGTSPTPVPPDLPDLLSHDEMAAIFARAERLTGGHSRLASVVPAWASLPHQINATFFSVLGADPVSYLLARAVQFFLPGRPQIYYVGLFGGLDDTALFARTGTGRDVNRHTYSPAEIAQALTSEITRAQLALVRLRSTHPAFEGEFSWSSPNAATLELRWDAGAATAVLRVTTTVGAPSFQIVLADAAGRVVLSTVASVAAWHPAG</sequence>
<dbReference type="PANTHER" id="PTHR38784:SF1">
    <property type="entry name" value="SUCROSE PHOSPHORYLASE"/>
    <property type="match status" value="1"/>
</dbReference>
<dbReference type="EMBL" id="SOHE01000027">
    <property type="protein sequence ID" value="TFD52745.1"/>
    <property type="molecule type" value="Genomic_DNA"/>
</dbReference>
<gene>
    <name evidence="5" type="ORF">E3T55_06150</name>
</gene>
<dbReference type="GO" id="GO:0005975">
    <property type="term" value="P:carbohydrate metabolic process"/>
    <property type="evidence" value="ECO:0007669"/>
    <property type="project" value="InterPro"/>
</dbReference>
<evidence type="ECO:0000313" key="6">
    <source>
        <dbReference type="Proteomes" id="UP000297447"/>
    </source>
</evidence>
<organism evidence="5 6">
    <name type="scientific">Cryobacterium frigoriphilum</name>
    <dbReference type="NCBI Taxonomy" id="1259150"/>
    <lineage>
        <taxon>Bacteria</taxon>
        <taxon>Bacillati</taxon>
        <taxon>Actinomycetota</taxon>
        <taxon>Actinomycetes</taxon>
        <taxon>Micrococcales</taxon>
        <taxon>Microbacteriaceae</taxon>
        <taxon>Cryobacterium</taxon>
    </lineage>
</organism>
<dbReference type="InterPro" id="IPR017853">
    <property type="entry name" value="GH"/>
</dbReference>
<evidence type="ECO:0000256" key="1">
    <source>
        <dbReference type="ARBA" id="ARBA00008452"/>
    </source>
</evidence>
<dbReference type="GO" id="GO:0016757">
    <property type="term" value="F:glycosyltransferase activity"/>
    <property type="evidence" value="ECO:0007669"/>
    <property type="project" value="UniProtKB-KW"/>
</dbReference>
<protein>
    <submittedName>
        <fullName evidence="5">Sucrose phosphorylase</fullName>
    </submittedName>
</protein>
<dbReference type="Proteomes" id="UP000297447">
    <property type="component" value="Unassembled WGS sequence"/>
</dbReference>
<evidence type="ECO:0000256" key="3">
    <source>
        <dbReference type="ARBA" id="ARBA00022679"/>
    </source>
</evidence>
<name>A0A4R9A5V8_9MICO</name>
<keyword evidence="2" id="KW-0328">Glycosyltransferase</keyword>
<dbReference type="Pfam" id="PF00128">
    <property type="entry name" value="Alpha-amylase"/>
    <property type="match status" value="1"/>
</dbReference>
<dbReference type="PANTHER" id="PTHR38784">
    <property type="entry name" value="SUCROSE PHOSPHORYLASE"/>
    <property type="match status" value="1"/>
</dbReference>
<evidence type="ECO:0000259" key="4">
    <source>
        <dbReference type="SMART" id="SM00642"/>
    </source>
</evidence>
<dbReference type="InterPro" id="IPR006047">
    <property type="entry name" value="GH13_cat_dom"/>
</dbReference>
<proteinExistence type="inferred from homology"/>
<comment type="similarity">
    <text evidence="1">Belongs to the glycosyl hydrolase 13 family. Sucrose phosphorylase subfamily.</text>
</comment>
<dbReference type="Gene3D" id="3.20.20.80">
    <property type="entry name" value="Glycosidases"/>
    <property type="match status" value="1"/>
</dbReference>
<reference evidence="5 6" key="1">
    <citation type="submission" date="2019-03" db="EMBL/GenBank/DDBJ databases">
        <title>Genomics of glacier-inhabiting Cryobacterium strains.</title>
        <authorList>
            <person name="Liu Q."/>
            <person name="Xin Y.-H."/>
        </authorList>
    </citation>
    <scope>NUCLEOTIDE SEQUENCE [LARGE SCALE GENOMIC DNA]</scope>
    <source>
        <strain evidence="5 6">Hh14</strain>
    </source>
</reference>
<accession>A0A4R9A5V8</accession>
<dbReference type="SUPFAM" id="SSF51445">
    <property type="entry name" value="(Trans)glycosidases"/>
    <property type="match status" value="1"/>
</dbReference>
<keyword evidence="3" id="KW-0808">Transferase</keyword>
<evidence type="ECO:0000256" key="2">
    <source>
        <dbReference type="ARBA" id="ARBA00022676"/>
    </source>
</evidence>
<dbReference type="SMART" id="SM00642">
    <property type="entry name" value="Aamy"/>
    <property type="match status" value="1"/>
</dbReference>
<dbReference type="OrthoDB" id="9805159at2"/>
<feature type="domain" description="Glycosyl hydrolase family 13 catalytic" evidence="4">
    <location>
        <begin position="5"/>
        <end position="457"/>
    </location>
</feature>
<evidence type="ECO:0000313" key="5">
    <source>
        <dbReference type="EMBL" id="TFD52745.1"/>
    </source>
</evidence>
<keyword evidence="6" id="KW-1185">Reference proteome</keyword>
<dbReference type="AlphaFoldDB" id="A0A4R9A5V8"/>
<comment type="caution">
    <text evidence="5">The sequence shown here is derived from an EMBL/GenBank/DDBJ whole genome shotgun (WGS) entry which is preliminary data.</text>
</comment>
<dbReference type="InterPro" id="IPR045857">
    <property type="entry name" value="O16G_dom_2"/>
</dbReference>
<dbReference type="RefSeq" id="WP_134518700.1">
    <property type="nucleotide sequence ID" value="NZ_SOHE01000027.1"/>
</dbReference>